<comment type="caution">
    <text evidence="4">The sequence shown here is derived from an EMBL/GenBank/DDBJ whole genome shotgun (WGS) entry which is preliminary data.</text>
</comment>
<evidence type="ECO:0000259" key="3">
    <source>
        <dbReference type="PROSITE" id="PS50174"/>
    </source>
</evidence>
<feature type="region of interest" description="Disordered" evidence="2">
    <location>
        <begin position="1"/>
        <end position="48"/>
    </location>
</feature>
<dbReference type="GO" id="GO:0000390">
    <property type="term" value="P:spliceosomal complex disassembly"/>
    <property type="evidence" value="ECO:0007669"/>
    <property type="project" value="InterPro"/>
</dbReference>
<dbReference type="InterPro" id="IPR022783">
    <property type="entry name" value="GCFC_dom"/>
</dbReference>
<dbReference type="PANTHER" id="PTHR23329">
    <property type="entry name" value="TUFTELIN-INTERACTING PROTEIN 11-RELATED"/>
    <property type="match status" value="1"/>
</dbReference>
<comment type="similarity">
    <text evidence="1">Belongs to the TFP11/STIP family.</text>
</comment>
<dbReference type="Proteomes" id="UP000481153">
    <property type="component" value="Unassembled WGS sequence"/>
</dbReference>
<protein>
    <recommendedName>
        <fullName evidence="3">G-patch domain-containing protein</fullName>
    </recommendedName>
</protein>
<dbReference type="Pfam" id="PF07842">
    <property type="entry name" value="GCFC"/>
    <property type="match status" value="1"/>
</dbReference>
<dbReference type="VEuPathDB" id="FungiDB:AeMF1_021742"/>
<keyword evidence="5" id="KW-1185">Reference proteome</keyword>
<sequence length="721" mass="82074">MAGLGFSNSEFSAMLHVPAENPEDEGKAEETTPEASPLPEESRPKPALPTVDVKKLGTWQKHTKGFGMKMLAKMGFKGRLGKDEQGVSAPVAVKARPNQLGLGFNDFKEAPTLKQNKEIERDLHGKTDEVDNEPTNELLRDDGAWRKRIVGGGKKRKRKTVEDVLQEEKTAIDLVVDMRGPLAQVYTDGLSSLKAQTIPEKPLLGQEILYNLRLIINQTEGSIRDLNSRISVDRKRLNALLATHDTDSTKIRHDNQLVDNISVMLSSLQDLQTTLPEDPVAAIEAIVNTVVTLRTKFPAEFESHHVVDVMPSLGIPLFKALASPWQPLQVDDDAMQLRSSFLLVQHCLSTCVASLDANEASVFGTNIGSATRHNKIYDHMARQVLFPRIISSIHQWNVQAPCLDMIEFLDSFLSADLVQAILTEYILPRLEHHVRICQNVSDVECVHDWLLPWRGHFEAKFAQQVYPIMRETLARTIINWHPNDLSIFPVLLPWKDVWTPEDFAVFTHKHIVKKLIRVLNREFEINPKAQELEPLEWILAWHHVLPDRQFVALLEAEFFTKWLKVLAEWIRQNPSSAPREILAWYLGWKSFFEEHELLVEERICMQFHGALQLMQCIQQASQLPGLKALPSTYEDALLRGKKRVAPVNPKHAVHDVNMRDVVEEYAQLHNIEFVPRHKNQDGQQIYGFGKQHIVIDHSLVFIETSKGKFEPIDVDELVKRA</sequence>
<dbReference type="GO" id="GO:0071008">
    <property type="term" value="C:U2-type post-mRNA release spliceosomal complex"/>
    <property type="evidence" value="ECO:0007669"/>
    <property type="project" value="TreeGrafter"/>
</dbReference>
<feature type="domain" description="G-patch" evidence="3">
    <location>
        <begin position="63"/>
        <end position="107"/>
    </location>
</feature>
<evidence type="ECO:0000313" key="5">
    <source>
        <dbReference type="Proteomes" id="UP000481153"/>
    </source>
</evidence>
<gene>
    <name evidence="4" type="ORF">Ae201684_006541</name>
</gene>
<reference evidence="4 5" key="1">
    <citation type="submission" date="2019-07" db="EMBL/GenBank/DDBJ databases">
        <title>Genomics analysis of Aphanomyces spp. identifies a new class of oomycete effector associated with host adaptation.</title>
        <authorList>
            <person name="Gaulin E."/>
        </authorList>
    </citation>
    <scope>NUCLEOTIDE SEQUENCE [LARGE SCALE GENOMIC DNA]</scope>
    <source>
        <strain evidence="4 5">ATCC 201684</strain>
    </source>
</reference>
<dbReference type="PROSITE" id="PS50174">
    <property type="entry name" value="G_PATCH"/>
    <property type="match status" value="1"/>
</dbReference>
<feature type="compositionally biased region" description="Polar residues" evidence="2">
    <location>
        <begin position="1"/>
        <end position="11"/>
    </location>
</feature>
<dbReference type="InterPro" id="IPR000467">
    <property type="entry name" value="G_patch_dom"/>
</dbReference>
<dbReference type="Pfam" id="PF01585">
    <property type="entry name" value="G-patch"/>
    <property type="match status" value="1"/>
</dbReference>
<dbReference type="GO" id="GO:0003676">
    <property type="term" value="F:nucleic acid binding"/>
    <property type="evidence" value="ECO:0007669"/>
    <property type="project" value="InterPro"/>
</dbReference>
<dbReference type="EMBL" id="VJMJ01000084">
    <property type="protein sequence ID" value="KAF0737374.1"/>
    <property type="molecule type" value="Genomic_DNA"/>
</dbReference>
<organism evidence="4 5">
    <name type="scientific">Aphanomyces euteiches</name>
    <dbReference type="NCBI Taxonomy" id="100861"/>
    <lineage>
        <taxon>Eukaryota</taxon>
        <taxon>Sar</taxon>
        <taxon>Stramenopiles</taxon>
        <taxon>Oomycota</taxon>
        <taxon>Saprolegniomycetes</taxon>
        <taxon>Saprolegniales</taxon>
        <taxon>Verrucalvaceae</taxon>
        <taxon>Aphanomyces</taxon>
    </lineage>
</organism>
<accession>A0A6G0XBI5</accession>
<evidence type="ECO:0000256" key="1">
    <source>
        <dbReference type="ARBA" id="ARBA00010900"/>
    </source>
</evidence>
<evidence type="ECO:0000313" key="4">
    <source>
        <dbReference type="EMBL" id="KAF0737374.1"/>
    </source>
</evidence>
<dbReference type="PANTHER" id="PTHR23329:SF1">
    <property type="entry name" value="TUFTELIN-INTERACTING PROTEIN 11"/>
    <property type="match status" value="1"/>
</dbReference>
<dbReference type="SMART" id="SM00443">
    <property type="entry name" value="G_patch"/>
    <property type="match status" value="1"/>
</dbReference>
<proteinExistence type="inferred from homology"/>
<dbReference type="InterPro" id="IPR045211">
    <property type="entry name" value="TFP11/STIP/Ntr1"/>
</dbReference>
<evidence type="ECO:0000256" key="2">
    <source>
        <dbReference type="SAM" id="MobiDB-lite"/>
    </source>
</evidence>
<dbReference type="AlphaFoldDB" id="A0A6G0XBI5"/>
<name>A0A6G0XBI5_9STRA</name>